<protein>
    <submittedName>
        <fullName evidence="2">Uncharacterized protein</fullName>
    </submittedName>
</protein>
<dbReference type="AlphaFoldDB" id="A0A7J6I5W2"/>
<evidence type="ECO:0000313" key="2">
    <source>
        <dbReference type="EMBL" id="KAF4402716.1"/>
    </source>
</evidence>
<name>A0A7J6I5W2_CANSA</name>
<keyword evidence="1" id="KW-0732">Signal</keyword>
<accession>A0A7J6I5W2</accession>
<sequence length="69" mass="7852">MILTMELKPSFMSAFLVIFLVMAASSGRKRRVSLPQNDRVQERMPRLPQLLRQWPVPLRTLPDSASTAA</sequence>
<reference evidence="2 3" key="1">
    <citation type="journal article" date="2020" name="bioRxiv">
        <title>Sequence and annotation of 42 cannabis genomes reveals extensive copy number variation in cannabinoid synthesis and pathogen resistance genes.</title>
        <authorList>
            <person name="Mckernan K.J."/>
            <person name="Helbert Y."/>
            <person name="Kane L.T."/>
            <person name="Ebling H."/>
            <person name="Zhang L."/>
            <person name="Liu B."/>
            <person name="Eaton Z."/>
            <person name="Mclaughlin S."/>
            <person name="Kingan S."/>
            <person name="Baybayan P."/>
            <person name="Concepcion G."/>
            <person name="Jordan M."/>
            <person name="Riva A."/>
            <person name="Barbazuk W."/>
            <person name="Harkins T."/>
        </authorList>
    </citation>
    <scope>NUCLEOTIDE SEQUENCE [LARGE SCALE GENOMIC DNA]</scope>
    <source>
        <strain evidence="3">cv. Jamaican Lion 4</strain>
        <tissue evidence="2">Leaf</tissue>
    </source>
</reference>
<evidence type="ECO:0000313" key="3">
    <source>
        <dbReference type="Proteomes" id="UP000583929"/>
    </source>
</evidence>
<keyword evidence="3" id="KW-1185">Reference proteome</keyword>
<evidence type="ECO:0000256" key="1">
    <source>
        <dbReference type="SAM" id="SignalP"/>
    </source>
</evidence>
<dbReference type="EMBL" id="JAATIQ010000007">
    <property type="protein sequence ID" value="KAF4402716.1"/>
    <property type="molecule type" value="Genomic_DNA"/>
</dbReference>
<organism evidence="2 3">
    <name type="scientific">Cannabis sativa</name>
    <name type="common">Hemp</name>
    <name type="synonym">Marijuana</name>
    <dbReference type="NCBI Taxonomy" id="3483"/>
    <lineage>
        <taxon>Eukaryota</taxon>
        <taxon>Viridiplantae</taxon>
        <taxon>Streptophyta</taxon>
        <taxon>Embryophyta</taxon>
        <taxon>Tracheophyta</taxon>
        <taxon>Spermatophyta</taxon>
        <taxon>Magnoliopsida</taxon>
        <taxon>eudicotyledons</taxon>
        <taxon>Gunneridae</taxon>
        <taxon>Pentapetalae</taxon>
        <taxon>rosids</taxon>
        <taxon>fabids</taxon>
        <taxon>Rosales</taxon>
        <taxon>Cannabaceae</taxon>
        <taxon>Cannabis</taxon>
    </lineage>
</organism>
<gene>
    <name evidence="2" type="ORF">G4B88_012501</name>
</gene>
<feature type="signal peptide" evidence="1">
    <location>
        <begin position="1"/>
        <end position="27"/>
    </location>
</feature>
<proteinExistence type="predicted"/>
<feature type="chain" id="PRO_5029637299" evidence="1">
    <location>
        <begin position="28"/>
        <end position="69"/>
    </location>
</feature>
<comment type="caution">
    <text evidence="2">The sequence shown here is derived from an EMBL/GenBank/DDBJ whole genome shotgun (WGS) entry which is preliminary data.</text>
</comment>
<dbReference type="Proteomes" id="UP000583929">
    <property type="component" value="Unassembled WGS sequence"/>
</dbReference>